<reference evidence="4" key="1">
    <citation type="submission" date="2022-05" db="EMBL/GenBank/DDBJ databases">
        <authorList>
            <person name="Jo J.-H."/>
            <person name="Im W.-T."/>
        </authorList>
    </citation>
    <scope>NUCLEOTIDE SEQUENCE</scope>
    <source>
        <strain evidence="4">SE158</strain>
    </source>
</reference>
<comment type="caution">
    <text evidence="4">The sequence shown here is derived from an EMBL/GenBank/DDBJ whole genome shotgun (WGS) entry which is preliminary data.</text>
</comment>
<dbReference type="EMBL" id="JAMGBD010000001">
    <property type="protein sequence ID" value="MCL6682463.1"/>
    <property type="molecule type" value="Genomic_DNA"/>
</dbReference>
<dbReference type="SUPFAM" id="SSF109910">
    <property type="entry name" value="YgfY-like"/>
    <property type="match status" value="1"/>
</dbReference>
<dbReference type="RefSeq" id="WP_249846432.1">
    <property type="nucleotide sequence ID" value="NZ_JAMGBD010000001.1"/>
</dbReference>
<evidence type="ECO:0000256" key="2">
    <source>
        <dbReference type="ARBA" id="ARBA00019418"/>
    </source>
</evidence>
<dbReference type="Proteomes" id="UP001165363">
    <property type="component" value="Unassembled WGS sequence"/>
</dbReference>
<organism evidence="4 5">
    <name type="scientific">Sphingomonas alba</name>
    <dbReference type="NCBI Taxonomy" id="2908208"/>
    <lineage>
        <taxon>Bacteria</taxon>
        <taxon>Pseudomonadati</taxon>
        <taxon>Pseudomonadota</taxon>
        <taxon>Alphaproteobacteria</taxon>
        <taxon>Sphingomonadales</taxon>
        <taxon>Sphingomonadaceae</taxon>
        <taxon>Sphingomonas</taxon>
    </lineage>
</organism>
<keyword evidence="3" id="KW-0143">Chaperone</keyword>
<dbReference type="InterPro" id="IPR005631">
    <property type="entry name" value="SDH"/>
</dbReference>
<evidence type="ECO:0000313" key="5">
    <source>
        <dbReference type="Proteomes" id="UP001165363"/>
    </source>
</evidence>
<evidence type="ECO:0000313" key="4">
    <source>
        <dbReference type="EMBL" id="MCL6682463.1"/>
    </source>
</evidence>
<gene>
    <name evidence="4" type="ORF">LZ536_00900</name>
</gene>
<dbReference type="Gene3D" id="1.10.150.250">
    <property type="entry name" value="Flavinator of succinate dehydrogenase"/>
    <property type="match status" value="1"/>
</dbReference>
<evidence type="ECO:0000256" key="3">
    <source>
        <dbReference type="ARBA" id="ARBA00023186"/>
    </source>
</evidence>
<keyword evidence="5" id="KW-1185">Reference proteome</keyword>
<name>A0ABT0RIL0_9SPHN</name>
<dbReference type="Pfam" id="PF03937">
    <property type="entry name" value="Sdh5"/>
    <property type="match status" value="1"/>
</dbReference>
<comment type="similarity">
    <text evidence="1">Belongs to the SdhE FAD assembly factor family.</text>
</comment>
<proteinExistence type="inferred from homology"/>
<protein>
    <recommendedName>
        <fullName evidence="2">FAD assembly factor SdhE</fullName>
    </recommendedName>
</protein>
<accession>A0ABT0RIL0</accession>
<dbReference type="InterPro" id="IPR036714">
    <property type="entry name" value="SDH_sf"/>
</dbReference>
<sequence>MAAMPPMDDELKALQWRAWHRGTREADLMIGGFFDAHREQWGSQERDWFSGLLQEQDVDIMAWAIGAAEPPARFQGPMMQAMQRLDYLKAPK</sequence>
<evidence type="ECO:0000256" key="1">
    <source>
        <dbReference type="ARBA" id="ARBA00008571"/>
    </source>
</evidence>